<dbReference type="GO" id="GO:0016887">
    <property type="term" value="F:ATP hydrolysis activity"/>
    <property type="evidence" value="ECO:0007669"/>
    <property type="project" value="InterPro"/>
</dbReference>
<dbReference type="InterPro" id="IPR027417">
    <property type="entry name" value="P-loop_NTPase"/>
</dbReference>
<proteinExistence type="inferred from homology"/>
<dbReference type="InterPro" id="IPR050921">
    <property type="entry name" value="T4SS_GSP_E_ATPase"/>
</dbReference>
<sequence length="394" mass="42721">MNLVLPLPAEVGEATAPARDPDPWPGEGQRWVTEPRKQAPGLDALLVWAYEHGASRIAFQTGHPVWVRIHGRNRRATRGMLSEVELGDITNHLYGADGTARLQGGSDFDVSYEVGLSRSRRLRFRLNATPIRAARREGANIVLRPIPDLPPSLAQQLVEPGILAACFPERGMVIVSGGTGSGKSTLIAGMTVAKLADPEGHYNIQEAAAPVEFLLDRFPTASSTMAQTEVPRDLPSFEAFIRGCMRREPTDIIVGECRDSATMAASIHAAISGHALTTTIHADDVPLTMQRITTLCPRDERDNLVASVAQSLRLVVNQRLLPSADGRRTAIREFLAFDAGLRTRLLRADPGAWPVITREAVDTQGQSFTASIRSALEQGRITEAVAARALKEIG</sequence>
<dbReference type="InterPro" id="IPR001482">
    <property type="entry name" value="T2SS/T4SS_dom"/>
</dbReference>
<dbReference type="Gene3D" id="3.30.450.90">
    <property type="match status" value="1"/>
</dbReference>
<reference evidence="3 4" key="1">
    <citation type="submission" date="2018-06" db="EMBL/GenBank/DDBJ databases">
        <authorList>
            <consortium name="Pathogen Informatics"/>
            <person name="Doyle S."/>
        </authorList>
    </citation>
    <scope>NUCLEOTIDE SEQUENCE [LARGE SCALE GENOMIC DNA]</scope>
    <source>
        <strain evidence="3 4">NCTC13291</strain>
    </source>
</reference>
<dbReference type="PANTHER" id="PTHR30486:SF6">
    <property type="entry name" value="TYPE IV PILUS RETRACTATION ATPASE PILT"/>
    <property type="match status" value="1"/>
</dbReference>
<dbReference type="AlphaFoldDB" id="A0A379PNR4"/>
<dbReference type="SUPFAM" id="SSF52540">
    <property type="entry name" value="P-loop containing nucleoside triphosphate hydrolases"/>
    <property type="match status" value="1"/>
</dbReference>
<organism evidence="3 4">
    <name type="scientific">Roseomonas mucosa</name>
    <dbReference type="NCBI Taxonomy" id="207340"/>
    <lineage>
        <taxon>Bacteria</taxon>
        <taxon>Pseudomonadati</taxon>
        <taxon>Pseudomonadota</taxon>
        <taxon>Alphaproteobacteria</taxon>
        <taxon>Acetobacterales</taxon>
        <taxon>Roseomonadaceae</taxon>
        <taxon>Roseomonas</taxon>
    </lineage>
</organism>
<dbReference type="EMBL" id="UGVN01000003">
    <property type="protein sequence ID" value="SUE95455.1"/>
    <property type="molecule type" value="Genomic_DNA"/>
</dbReference>
<dbReference type="Proteomes" id="UP000254919">
    <property type="component" value="Unassembled WGS sequence"/>
</dbReference>
<dbReference type="Gene3D" id="3.40.50.300">
    <property type="entry name" value="P-loop containing nucleotide triphosphate hydrolases"/>
    <property type="match status" value="1"/>
</dbReference>
<dbReference type="RefSeq" id="WP_027297356.1">
    <property type="nucleotide sequence ID" value="NZ_AP031464.1"/>
</dbReference>
<evidence type="ECO:0000313" key="3">
    <source>
        <dbReference type="EMBL" id="SUE95455.1"/>
    </source>
</evidence>
<dbReference type="PANTHER" id="PTHR30486">
    <property type="entry name" value="TWITCHING MOTILITY PROTEIN PILT"/>
    <property type="match status" value="1"/>
</dbReference>
<evidence type="ECO:0000313" key="4">
    <source>
        <dbReference type="Proteomes" id="UP000254919"/>
    </source>
</evidence>
<evidence type="ECO:0000256" key="1">
    <source>
        <dbReference type="ARBA" id="ARBA00006611"/>
    </source>
</evidence>
<feature type="domain" description="Bacterial type II secretion system protein E" evidence="2">
    <location>
        <begin position="160"/>
        <end position="325"/>
    </location>
</feature>
<dbReference type="Pfam" id="PF00437">
    <property type="entry name" value="T2SSE"/>
    <property type="match status" value="1"/>
</dbReference>
<gene>
    <name evidence="3" type="primary">pilT</name>
    <name evidence="3" type="ORF">NCTC13291_04342</name>
</gene>
<name>A0A379PNR4_9PROT</name>
<protein>
    <submittedName>
        <fullName evidence="3">Twitching mobility protein</fullName>
    </submittedName>
</protein>
<comment type="similarity">
    <text evidence="1">Belongs to the GSP E family.</text>
</comment>
<evidence type="ECO:0000259" key="2">
    <source>
        <dbReference type="Pfam" id="PF00437"/>
    </source>
</evidence>
<accession>A0A379PNR4</accession>